<dbReference type="PROSITE" id="PS50943">
    <property type="entry name" value="HTH_CROC1"/>
    <property type="match status" value="1"/>
</dbReference>
<dbReference type="InterPro" id="IPR010982">
    <property type="entry name" value="Lambda_DNA-bd_dom_sf"/>
</dbReference>
<dbReference type="AlphaFoldDB" id="A0A3N4PNI2"/>
<dbReference type="CDD" id="cd00093">
    <property type="entry name" value="HTH_XRE"/>
    <property type="match status" value="1"/>
</dbReference>
<comment type="caution">
    <text evidence="3">The sequence shown here is derived from an EMBL/GenBank/DDBJ whole genome shotgun (WGS) entry which is preliminary data.</text>
</comment>
<dbReference type="InterPro" id="IPR052345">
    <property type="entry name" value="Rad_response_metalloprotease"/>
</dbReference>
<dbReference type="SMART" id="SM00530">
    <property type="entry name" value="HTH_XRE"/>
    <property type="match status" value="1"/>
</dbReference>
<organism evidence="3 4">
    <name type="scientific">Chitinophaga lutea</name>
    <dbReference type="NCBI Taxonomy" id="2488634"/>
    <lineage>
        <taxon>Bacteria</taxon>
        <taxon>Pseudomonadati</taxon>
        <taxon>Bacteroidota</taxon>
        <taxon>Chitinophagia</taxon>
        <taxon>Chitinophagales</taxon>
        <taxon>Chitinophagaceae</taxon>
        <taxon>Chitinophaga</taxon>
    </lineage>
</organism>
<reference evidence="3 4" key="1">
    <citation type="submission" date="2018-11" db="EMBL/GenBank/DDBJ databases">
        <title>Chitinophaga lutea sp.nov., isolate from arsenic contaminated soil.</title>
        <authorList>
            <person name="Zong Y."/>
        </authorList>
    </citation>
    <scope>NUCLEOTIDE SEQUENCE [LARGE SCALE GENOMIC DNA]</scope>
    <source>
        <strain evidence="3 4">ZY74</strain>
    </source>
</reference>
<evidence type="ECO:0000259" key="2">
    <source>
        <dbReference type="PROSITE" id="PS50943"/>
    </source>
</evidence>
<feature type="domain" description="HTH cro/C1-type" evidence="2">
    <location>
        <begin position="9"/>
        <end position="63"/>
    </location>
</feature>
<proteinExistence type="inferred from homology"/>
<evidence type="ECO:0000313" key="3">
    <source>
        <dbReference type="EMBL" id="RPE08199.1"/>
    </source>
</evidence>
<dbReference type="InterPro" id="IPR010359">
    <property type="entry name" value="IrrE_HExxH"/>
</dbReference>
<sequence>MRHFNAEILKLARESRFLTQTELSIKLGVEQGTVSKIENETLSCEESLAAKISEVLDYPISFFYQERKVFVVEGHYRRKLSTSVKKMKQYVAQMTLAEWHFWKLIDAVELPPVNLPKWDINQDGGANIAAKYVRDYWKIPKGRVSNLTKFVEDNGIPIIQLELGELDALSTFIQNQIPVIFINKSLPADRYRLTIAHELGHLVMHFGAKIENGRDLESEAYQFAIELLMPENEVGLSFQKLTIEKLANLKAYWYISMQALLKYANTLTQITPNQYKYLWIQMGTLGYRKSEPVSIPKEKPLLISEIIETYTSDLDYSKEELAKLLMCSMNDLERLYFDSIKLRVVRK</sequence>
<dbReference type="RefSeq" id="WP_123847201.1">
    <property type="nucleotide sequence ID" value="NZ_RPDH01000002.1"/>
</dbReference>
<dbReference type="Proteomes" id="UP000278351">
    <property type="component" value="Unassembled WGS sequence"/>
</dbReference>
<comment type="similarity">
    <text evidence="1">Belongs to the short-chain fatty acyl-CoA assimilation regulator (ScfR) family.</text>
</comment>
<evidence type="ECO:0000256" key="1">
    <source>
        <dbReference type="ARBA" id="ARBA00007227"/>
    </source>
</evidence>
<protein>
    <submittedName>
        <fullName evidence="3">ImmA/IrrE family metallo-endopeptidase</fullName>
    </submittedName>
</protein>
<evidence type="ECO:0000313" key="4">
    <source>
        <dbReference type="Proteomes" id="UP000278351"/>
    </source>
</evidence>
<dbReference type="PANTHER" id="PTHR43236">
    <property type="entry name" value="ANTITOXIN HIGA1"/>
    <property type="match status" value="1"/>
</dbReference>
<dbReference type="Pfam" id="PF01381">
    <property type="entry name" value="HTH_3"/>
    <property type="match status" value="1"/>
</dbReference>
<dbReference type="Gene3D" id="1.10.10.2910">
    <property type="match status" value="1"/>
</dbReference>
<dbReference type="Gene3D" id="1.10.260.40">
    <property type="entry name" value="lambda repressor-like DNA-binding domains"/>
    <property type="match status" value="1"/>
</dbReference>
<dbReference type="PANTHER" id="PTHR43236:SF1">
    <property type="entry name" value="BLL7220 PROTEIN"/>
    <property type="match status" value="1"/>
</dbReference>
<dbReference type="Pfam" id="PF06114">
    <property type="entry name" value="Peptidase_M78"/>
    <property type="match status" value="1"/>
</dbReference>
<dbReference type="InterPro" id="IPR001387">
    <property type="entry name" value="Cro/C1-type_HTH"/>
</dbReference>
<gene>
    <name evidence="3" type="ORF">EGT74_14135</name>
</gene>
<keyword evidence="4" id="KW-1185">Reference proteome</keyword>
<dbReference type="EMBL" id="RPDH01000002">
    <property type="protein sequence ID" value="RPE08199.1"/>
    <property type="molecule type" value="Genomic_DNA"/>
</dbReference>
<name>A0A3N4PNI2_9BACT</name>
<dbReference type="GO" id="GO:0003677">
    <property type="term" value="F:DNA binding"/>
    <property type="evidence" value="ECO:0007669"/>
    <property type="project" value="InterPro"/>
</dbReference>
<dbReference type="SUPFAM" id="SSF47413">
    <property type="entry name" value="lambda repressor-like DNA-binding domains"/>
    <property type="match status" value="1"/>
</dbReference>
<dbReference type="OrthoDB" id="9794834at2"/>
<accession>A0A3N4PNI2</accession>